<proteinExistence type="predicted"/>
<sequence length="304" mass="34599">MLDCSSRPGEVKCDSNAKDIEPASDCGSDFAFPYFISFYVLCSFLIINLFVAVIMDNFDYLTRDWSILGPHHLDEFVRLWSEYDPDAKGRIKHLDVVTLLRKISPPLGFGKLCPHRVACKRLVSMNMPLNSDGTVLFNATLFAVVRTSLRIKTEGNIDDANAELRAVIKKIWKRTSPKLLDQVVPPPGVDDEVTVGKFYATFLIQDYFRRFKKRKEQEQKEGDKESQNTVTLQQYEMTPFSNCFPGGFLRNHSLFGSVWSSMRRGHSGFHRARSLKVNTTQAKVRSLVCIPAINYLNDIWSAAL</sequence>
<evidence type="ECO:0000256" key="2">
    <source>
        <dbReference type="ARBA" id="ARBA00022448"/>
    </source>
</evidence>
<dbReference type="FunFam" id="1.10.238.10:FF:000063">
    <property type="entry name" value="Voltage-dependent N-type calcium channel subunit alpha"/>
    <property type="match status" value="1"/>
</dbReference>
<dbReference type="GO" id="GO:0005891">
    <property type="term" value="C:voltage-gated calcium channel complex"/>
    <property type="evidence" value="ECO:0007669"/>
    <property type="project" value="TreeGrafter"/>
</dbReference>
<name>A0A8K0P973_LADFU</name>
<dbReference type="InterPro" id="IPR050599">
    <property type="entry name" value="VDCC_alpha-1_subunit"/>
</dbReference>
<evidence type="ECO:0000313" key="15">
    <source>
        <dbReference type="EMBL" id="KAG8235279.1"/>
    </source>
</evidence>
<dbReference type="Gene3D" id="6.10.250.2180">
    <property type="match status" value="1"/>
</dbReference>
<evidence type="ECO:0000256" key="7">
    <source>
        <dbReference type="ARBA" id="ARBA00022837"/>
    </source>
</evidence>
<dbReference type="GO" id="GO:0098703">
    <property type="term" value="P:calcium ion import across plasma membrane"/>
    <property type="evidence" value="ECO:0007669"/>
    <property type="project" value="TreeGrafter"/>
</dbReference>
<keyword evidence="8" id="KW-0851">Voltage-gated channel</keyword>
<reference evidence="15" key="2">
    <citation type="submission" date="2017-10" db="EMBL/GenBank/DDBJ databases">
        <title>Ladona fulva Genome sequencing and assembly.</title>
        <authorList>
            <person name="Murali S."/>
            <person name="Richards S."/>
            <person name="Bandaranaike D."/>
            <person name="Bellair M."/>
            <person name="Blankenburg K."/>
            <person name="Chao H."/>
            <person name="Dinh H."/>
            <person name="Doddapaneni H."/>
            <person name="Dugan-Rocha S."/>
            <person name="Elkadiri S."/>
            <person name="Gnanaolivu R."/>
            <person name="Hernandez B."/>
            <person name="Skinner E."/>
            <person name="Javaid M."/>
            <person name="Lee S."/>
            <person name="Li M."/>
            <person name="Ming W."/>
            <person name="Munidasa M."/>
            <person name="Muniz J."/>
            <person name="Nguyen L."/>
            <person name="Hughes D."/>
            <person name="Osuji N."/>
            <person name="Pu L.-L."/>
            <person name="Puazo M."/>
            <person name="Qu C."/>
            <person name="Quiroz J."/>
            <person name="Raj R."/>
            <person name="Weissenberger G."/>
            <person name="Xin Y."/>
            <person name="Zou X."/>
            <person name="Han Y."/>
            <person name="Worley K."/>
            <person name="Muzny D."/>
            <person name="Gibbs R."/>
        </authorList>
    </citation>
    <scope>NUCLEOTIDE SEQUENCE</scope>
    <source>
        <strain evidence="15">Sampled in the wild</strain>
    </source>
</reference>
<dbReference type="EMBL" id="KZ308895">
    <property type="protein sequence ID" value="KAG8235279.1"/>
    <property type="molecule type" value="Genomic_DNA"/>
</dbReference>
<keyword evidence="12" id="KW-0407">Ion channel</keyword>
<dbReference type="Pfam" id="PF08763">
    <property type="entry name" value="Ca_chan_IQ"/>
    <property type="match status" value="1"/>
</dbReference>
<keyword evidence="2" id="KW-0813">Transport</keyword>
<keyword evidence="5 13" id="KW-0812">Transmembrane</keyword>
<evidence type="ECO:0000259" key="14">
    <source>
        <dbReference type="SMART" id="SM01062"/>
    </source>
</evidence>
<feature type="transmembrane region" description="Helical" evidence="13">
    <location>
        <begin position="31"/>
        <end position="55"/>
    </location>
</feature>
<dbReference type="Pfam" id="PF16905">
    <property type="entry name" value="GPHH"/>
    <property type="match status" value="1"/>
</dbReference>
<dbReference type="InterPro" id="IPR014873">
    <property type="entry name" value="VDCC_a1su_IQ"/>
</dbReference>
<comment type="caution">
    <text evidence="15">The sequence shown here is derived from an EMBL/GenBank/DDBJ whole genome shotgun (WGS) entry which is preliminary data.</text>
</comment>
<keyword evidence="10" id="KW-0406">Ion transport</keyword>
<gene>
    <name evidence="15" type="ORF">J437_LFUL015923</name>
</gene>
<dbReference type="Proteomes" id="UP000792457">
    <property type="component" value="Unassembled WGS sequence"/>
</dbReference>
<evidence type="ECO:0000256" key="5">
    <source>
        <dbReference type="ARBA" id="ARBA00022692"/>
    </source>
</evidence>
<evidence type="ECO:0000256" key="3">
    <source>
        <dbReference type="ARBA" id="ARBA00022568"/>
    </source>
</evidence>
<keyword evidence="4" id="KW-0107">Calcium channel</keyword>
<dbReference type="InterPro" id="IPR031649">
    <property type="entry name" value="GPHH_dom"/>
</dbReference>
<dbReference type="Gene3D" id="1.10.287.70">
    <property type="match status" value="1"/>
</dbReference>
<evidence type="ECO:0000256" key="9">
    <source>
        <dbReference type="ARBA" id="ARBA00022989"/>
    </source>
</evidence>
<comment type="subcellular location">
    <subcellularLocation>
        <location evidence="1">Membrane</location>
        <topology evidence="1">Multi-pass membrane protein</topology>
    </subcellularLocation>
</comment>
<dbReference type="GO" id="GO:0008331">
    <property type="term" value="F:high voltage-gated calcium channel activity"/>
    <property type="evidence" value="ECO:0007669"/>
    <property type="project" value="TreeGrafter"/>
</dbReference>
<evidence type="ECO:0000256" key="6">
    <source>
        <dbReference type="ARBA" id="ARBA00022737"/>
    </source>
</evidence>
<dbReference type="OrthoDB" id="431720at2759"/>
<reference evidence="15" key="1">
    <citation type="submission" date="2013-04" db="EMBL/GenBank/DDBJ databases">
        <authorList>
            <person name="Qu J."/>
            <person name="Murali S.C."/>
            <person name="Bandaranaike D."/>
            <person name="Bellair M."/>
            <person name="Blankenburg K."/>
            <person name="Chao H."/>
            <person name="Dinh H."/>
            <person name="Doddapaneni H."/>
            <person name="Downs B."/>
            <person name="Dugan-Rocha S."/>
            <person name="Elkadiri S."/>
            <person name="Gnanaolivu R.D."/>
            <person name="Hernandez B."/>
            <person name="Javaid M."/>
            <person name="Jayaseelan J.C."/>
            <person name="Lee S."/>
            <person name="Li M."/>
            <person name="Ming W."/>
            <person name="Munidasa M."/>
            <person name="Muniz J."/>
            <person name="Nguyen L."/>
            <person name="Ongeri F."/>
            <person name="Osuji N."/>
            <person name="Pu L.-L."/>
            <person name="Puazo M."/>
            <person name="Qu C."/>
            <person name="Quiroz J."/>
            <person name="Raj R."/>
            <person name="Weissenberger G."/>
            <person name="Xin Y."/>
            <person name="Zou X."/>
            <person name="Han Y."/>
            <person name="Richards S."/>
            <person name="Worley K."/>
            <person name="Muzny D."/>
            <person name="Gibbs R."/>
        </authorList>
    </citation>
    <scope>NUCLEOTIDE SEQUENCE</scope>
    <source>
        <strain evidence="15">Sampled in the wild</strain>
    </source>
</reference>
<dbReference type="PANTHER" id="PTHR45628">
    <property type="entry name" value="VOLTAGE-DEPENDENT CALCIUM CHANNEL TYPE A SUBUNIT ALPHA-1"/>
    <property type="match status" value="1"/>
</dbReference>
<dbReference type="InterPro" id="IPR005821">
    <property type="entry name" value="Ion_trans_dom"/>
</dbReference>
<evidence type="ECO:0000256" key="8">
    <source>
        <dbReference type="ARBA" id="ARBA00022882"/>
    </source>
</evidence>
<protein>
    <recommendedName>
        <fullName evidence="14">Voltage-dependent calcium channel alpha-1 subunit IQ domain-containing protein</fullName>
    </recommendedName>
</protein>
<evidence type="ECO:0000256" key="10">
    <source>
        <dbReference type="ARBA" id="ARBA00023065"/>
    </source>
</evidence>
<evidence type="ECO:0000256" key="12">
    <source>
        <dbReference type="ARBA" id="ARBA00023303"/>
    </source>
</evidence>
<organism evidence="15 16">
    <name type="scientific">Ladona fulva</name>
    <name type="common">Scarce chaser dragonfly</name>
    <name type="synonym">Libellula fulva</name>
    <dbReference type="NCBI Taxonomy" id="123851"/>
    <lineage>
        <taxon>Eukaryota</taxon>
        <taxon>Metazoa</taxon>
        <taxon>Ecdysozoa</taxon>
        <taxon>Arthropoda</taxon>
        <taxon>Hexapoda</taxon>
        <taxon>Insecta</taxon>
        <taxon>Pterygota</taxon>
        <taxon>Palaeoptera</taxon>
        <taxon>Odonata</taxon>
        <taxon>Epiprocta</taxon>
        <taxon>Anisoptera</taxon>
        <taxon>Libelluloidea</taxon>
        <taxon>Libellulidae</taxon>
        <taxon>Ladona</taxon>
    </lineage>
</organism>
<keyword evidence="11 13" id="KW-0472">Membrane</keyword>
<evidence type="ECO:0000256" key="11">
    <source>
        <dbReference type="ARBA" id="ARBA00023136"/>
    </source>
</evidence>
<keyword evidence="7" id="KW-0106">Calcium</keyword>
<dbReference type="PANTHER" id="PTHR45628:SF1">
    <property type="entry name" value="VOLTAGE-DEPENDENT CALCIUM CHANNEL TYPE D SUBUNIT ALPHA-1"/>
    <property type="match status" value="1"/>
</dbReference>
<dbReference type="AlphaFoldDB" id="A0A8K0P973"/>
<dbReference type="Pfam" id="PF00520">
    <property type="entry name" value="Ion_trans"/>
    <property type="match status" value="1"/>
</dbReference>
<keyword evidence="6" id="KW-0677">Repeat</keyword>
<feature type="domain" description="Voltage-dependent calcium channel alpha-1 subunit IQ" evidence="14">
    <location>
        <begin position="190"/>
        <end position="224"/>
    </location>
</feature>
<dbReference type="SMART" id="SM01062">
    <property type="entry name" value="Ca_chan_IQ"/>
    <property type="match status" value="1"/>
</dbReference>
<evidence type="ECO:0000256" key="4">
    <source>
        <dbReference type="ARBA" id="ARBA00022673"/>
    </source>
</evidence>
<accession>A0A8K0P973</accession>
<keyword evidence="9 13" id="KW-1133">Transmembrane helix</keyword>
<evidence type="ECO:0000313" key="16">
    <source>
        <dbReference type="Proteomes" id="UP000792457"/>
    </source>
</evidence>
<evidence type="ECO:0000256" key="1">
    <source>
        <dbReference type="ARBA" id="ARBA00004141"/>
    </source>
</evidence>
<keyword evidence="16" id="KW-1185">Reference proteome</keyword>
<keyword evidence="3" id="KW-0109">Calcium transport</keyword>
<evidence type="ECO:0000256" key="13">
    <source>
        <dbReference type="SAM" id="Phobius"/>
    </source>
</evidence>